<dbReference type="eggNOG" id="COG2091">
    <property type="taxonomic scope" value="Bacteria"/>
</dbReference>
<dbReference type="HOGENOM" id="CLU_104083_3_0_10"/>
<dbReference type="Pfam" id="PF01648">
    <property type="entry name" value="ACPS"/>
    <property type="match status" value="1"/>
</dbReference>
<dbReference type="InterPro" id="IPR037143">
    <property type="entry name" value="4-PPantetheinyl_Trfase_dom_sf"/>
</dbReference>
<organism evidence="3 4">
    <name type="scientific">Bacteroides coprosuis DSM 18011</name>
    <dbReference type="NCBI Taxonomy" id="679937"/>
    <lineage>
        <taxon>Bacteria</taxon>
        <taxon>Pseudomonadati</taxon>
        <taxon>Bacteroidota</taxon>
        <taxon>Bacteroidia</taxon>
        <taxon>Bacteroidales</taxon>
        <taxon>Bacteroidaceae</taxon>
        <taxon>Bacteroides</taxon>
    </lineage>
</organism>
<evidence type="ECO:0000256" key="1">
    <source>
        <dbReference type="ARBA" id="ARBA00022679"/>
    </source>
</evidence>
<dbReference type="GO" id="GO:0000287">
    <property type="term" value="F:magnesium ion binding"/>
    <property type="evidence" value="ECO:0007669"/>
    <property type="project" value="InterPro"/>
</dbReference>
<dbReference type="AlphaFoldDB" id="F3ZU04"/>
<evidence type="ECO:0000313" key="4">
    <source>
        <dbReference type="Proteomes" id="UP000018439"/>
    </source>
</evidence>
<proteinExistence type="predicted"/>
<keyword evidence="1" id="KW-0808">Transferase</keyword>
<sequence length="207" mass="24349">MALFFKQQSEDTILGVWKMSESLEEIQQHPYAFPFVEQAKDFKSENRQKEWLSVRVLIHTLLDEKKEIEYDALGAPYLADRSYHIGITHTVGFVAVILAKTSRVAIDIELISDRVHRLAHRVFHSDEFFYPTNDFLYYELLIWCAKETQFKLLGLSEIDFKSHIRVCPFSIADGEYFYVQEFKTAISQKVKIQYRITDQYVLTYAKA</sequence>
<feature type="domain" description="4'-phosphopantetheinyl transferase" evidence="2">
    <location>
        <begin position="104"/>
        <end position="205"/>
    </location>
</feature>
<reference evidence="3 4" key="1">
    <citation type="journal article" date="2011" name="Stand. Genomic Sci.">
        <title>Non-contiguous finished genome sequence of Bacteroides coprosuis type strain (PC139).</title>
        <authorList>
            <person name="Land M."/>
            <person name="Held B."/>
            <person name="Gronow S."/>
            <person name="Abt B."/>
            <person name="Lucas S."/>
            <person name="Del Rio T.G."/>
            <person name="Nolan M."/>
            <person name="Tice H."/>
            <person name="Cheng J.F."/>
            <person name="Pitluck S."/>
            <person name="Liolios K."/>
            <person name="Pagani I."/>
            <person name="Ivanova N."/>
            <person name="Mavromatis K."/>
            <person name="Mikhailova N."/>
            <person name="Pati A."/>
            <person name="Tapia R."/>
            <person name="Han C."/>
            <person name="Goodwin L."/>
            <person name="Chen A."/>
            <person name="Palaniappan K."/>
            <person name="Hauser L."/>
            <person name="Brambilla E.M."/>
            <person name="Rohde M."/>
            <person name="Goker M."/>
            <person name="Detter J.C."/>
            <person name="Woyke T."/>
            <person name="Bristow J."/>
            <person name="Eisen J.A."/>
            <person name="Markowitz V."/>
            <person name="Hugenholtz P."/>
            <person name="Kyrpides N.C."/>
            <person name="Klenk H.P."/>
            <person name="Lapidus A."/>
        </authorList>
    </citation>
    <scope>NUCLEOTIDE SEQUENCE</scope>
    <source>
        <strain evidence="3 4">DSM 18011</strain>
    </source>
</reference>
<gene>
    <name evidence="3" type="ORF">Bcop_0894</name>
</gene>
<evidence type="ECO:0000259" key="2">
    <source>
        <dbReference type="Pfam" id="PF01648"/>
    </source>
</evidence>
<accession>F3ZU04</accession>
<dbReference type="InterPro" id="IPR008278">
    <property type="entry name" value="4-PPantetheinyl_Trfase_dom"/>
</dbReference>
<keyword evidence="4" id="KW-1185">Reference proteome</keyword>
<dbReference type="Gene3D" id="3.90.470.20">
    <property type="entry name" value="4'-phosphopantetheinyl transferase domain"/>
    <property type="match status" value="1"/>
</dbReference>
<dbReference type="SUPFAM" id="SSF56214">
    <property type="entry name" value="4'-phosphopantetheinyl transferase"/>
    <property type="match status" value="1"/>
</dbReference>
<name>F3ZU04_9BACE</name>
<dbReference type="STRING" id="679937.Bcop_0894"/>
<protein>
    <recommendedName>
        <fullName evidence="2">4'-phosphopantetheinyl transferase domain-containing protein</fullName>
    </recommendedName>
</protein>
<dbReference type="GO" id="GO:0008897">
    <property type="term" value="F:holo-[acyl-carrier-protein] synthase activity"/>
    <property type="evidence" value="ECO:0007669"/>
    <property type="project" value="InterPro"/>
</dbReference>
<evidence type="ECO:0000313" key="3">
    <source>
        <dbReference type="EMBL" id="EGJ71105.1"/>
    </source>
</evidence>
<dbReference type="Proteomes" id="UP000018439">
    <property type="component" value="Chromosome"/>
</dbReference>
<dbReference type="OrthoDB" id="1190494at2"/>
<dbReference type="EMBL" id="CM001167">
    <property type="protein sequence ID" value="EGJ71105.1"/>
    <property type="molecule type" value="Genomic_DNA"/>
</dbReference>